<dbReference type="AlphaFoldDB" id="A0AAD6UPH8"/>
<comment type="caution">
    <text evidence="1">The sequence shown here is derived from an EMBL/GenBank/DDBJ whole genome shotgun (WGS) entry which is preliminary data.</text>
</comment>
<protein>
    <submittedName>
        <fullName evidence="1">Uncharacterized protein</fullName>
    </submittedName>
</protein>
<name>A0AAD6UPH8_9AGAR</name>
<feature type="non-terminal residue" evidence="1">
    <location>
        <position position="159"/>
    </location>
</feature>
<dbReference type="Proteomes" id="UP001219525">
    <property type="component" value="Unassembled WGS sequence"/>
</dbReference>
<accession>A0AAD6UPH8</accession>
<keyword evidence="2" id="KW-1185">Reference proteome</keyword>
<proteinExistence type="predicted"/>
<reference evidence="1" key="1">
    <citation type="submission" date="2023-03" db="EMBL/GenBank/DDBJ databases">
        <title>Massive genome expansion in bonnet fungi (Mycena s.s.) driven by repeated elements and novel gene families across ecological guilds.</title>
        <authorList>
            <consortium name="Lawrence Berkeley National Laboratory"/>
            <person name="Harder C.B."/>
            <person name="Miyauchi S."/>
            <person name="Viragh M."/>
            <person name="Kuo A."/>
            <person name="Thoen E."/>
            <person name="Andreopoulos B."/>
            <person name="Lu D."/>
            <person name="Skrede I."/>
            <person name="Drula E."/>
            <person name="Henrissat B."/>
            <person name="Morin E."/>
            <person name="Kohler A."/>
            <person name="Barry K."/>
            <person name="LaButti K."/>
            <person name="Morin E."/>
            <person name="Salamov A."/>
            <person name="Lipzen A."/>
            <person name="Mereny Z."/>
            <person name="Hegedus B."/>
            <person name="Baldrian P."/>
            <person name="Stursova M."/>
            <person name="Weitz H."/>
            <person name="Taylor A."/>
            <person name="Grigoriev I.V."/>
            <person name="Nagy L.G."/>
            <person name="Martin F."/>
            <person name="Kauserud H."/>
        </authorList>
    </citation>
    <scope>NUCLEOTIDE SEQUENCE</scope>
    <source>
        <strain evidence="1">9144</strain>
    </source>
</reference>
<gene>
    <name evidence="1" type="ORF">GGX14DRAFT_610543</name>
</gene>
<sequence>MVSSARVDDAFELLFRCRRPAILLSRPSACHSAIMWGCSPRRCSRDKGGTRAISSFGILCGCASANPFFCLRARIGYLSASEATDCGQGHPSPSFTGGFAAARANADRDNAGADGASARLRRAYSTAPHPPRDAARDCAGLLLVLAVVRPGVDVSQCLL</sequence>
<dbReference type="EMBL" id="JARJCW010000186">
    <property type="protein sequence ID" value="KAJ7187694.1"/>
    <property type="molecule type" value="Genomic_DNA"/>
</dbReference>
<organism evidence="1 2">
    <name type="scientific">Mycena pura</name>
    <dbReference type="NCBI Taxonomy" id="153505"/>
    <lineage>
        <taxon>Eukaryota</taxon>
        <taxon>Fungi</taxon>
        <taxon>Dikarya</taxon>
        <taxon>Basidiomycota</taxon>
        <taxon>Agaricomycotina</taxon>
        <taxon>Agaricomycetes</taxon>
        <taxon>Agaricomycetidae</taxon>
        <taxon>Agaricales</taxon>
        <taxon>Marasmiineae</taxon>
        <taxon>Mycenaceae</taxon>
        <taxon>Mycena</taxon>
    </lineage>
</organism>
<evidence type="ECO:0000313" key="2">
    <source>
        <dbReference type="Proteomes" id="UP001219525"/>
    </source>
</evidence>
<evidence type="ECO:0000313" key="1">
    <source>
        <dbReference type="EMBL" id="KAJ7187694.1"/>
    </source>
</evidence>